<sequence>MSVVEPAAKPVATAVARNWTMEMVGFWVCWHIYGGFEGLQENLGMHKSTVWRKVAKFRRTFGAHPDEFVFPGITIDHESFWRAAVADADRKKGE</sequence>
<dbReference type="Proteomes" id="UP001216390">
    <property type="component" value="Chromosome"/>
</dbReference>
<dbReference type="KEGG" id="ima:PO878_12340"/>
<name>A0AAF0BSH8_9ACTN</name>
<keyword evidence="2" id="KW-1185">Reference proteome</keyword>
<accession>A0AAF0BSH8</accession>
<dbReference type="EMBL" id="CP116942">
    <property type="protein sequence ID" value="WCO65287.1"/>
    <property type="molecule type" value="Genomic_DNA"/>
</dbReference>
<protein>
    <submittedName>
        <fullName evidence="1">Uncharacterized protein</fullName>
    </submittedName>
</protein>
<dbReference type="AlphaFoldDB" id="A0AAF0BSH8"/>
<organism evidence="1 2">
    <name type="scientific">Iamia majanohamensis</name>
    <dbReference type="NCBI Taxonomy" id="467976"/>
    <lineage>
        <taxon>Bacteria</taxon>
        <taxon>Bacillati</taxon>
        <taxon>Actinomycetota</taxon>
        <taxon>Acidimicrobiia</taxon>
        <taxon>Acidimicrobiales</taxon>
        <taxon>Iamiaceae</taxon>
        <taxon>Iamia</taxon>
    </lineage>
</organism>
<evidence type="ECO:0000313" key="2">
    <source>
        <dbReference type="Proteomes" id="UP001216390"/>
    </source>
</evidence>
<dbReference type="RefSeq" id="WP_272734812.1">
    <property type="nucleotide sequence ID" value="NZ_CP116942.1"/>
</dbReference>
<proteinExistence type="predicted"/>
<evidence type="ECO:0000313" key="1">
    <source>
        <dbReference type="EMBL" id="WCO65287.1"/>
    </source>
</evidence>
<reference evidence="1" key="1">
    <citation type="submission" date="2023-01" db="EMBL/GenBank/DDBJ databases">
        <title>The diversity of Class Acidimicrobiia in South China Sea sediment environments and the proposal of Iamia marina sp. nov., a novel species of the genus Iamia.</title>
        <authorList>
            <person name="He Y."/>
            <person name="Tian X."/>
        </authorList>
    </citation>
    <scope>NUCLEOTIDE SEQUENCE</scope>
    <source>
        <strain evidence="1">DSM 19957</strain>
    </source>
</reference>
<gene>
    <name evidence="1" type="ORF">PO878_12340</name>
</gene>